<evidence type="ECO:0000313" key="3">
    <source>
        <dbReference type="Proteomes" id="UP000614469"/>
    </source>
</evidence>
<keyword evidence="1" id="KW-0472">Membrane</keyword>
<feature type="transmembrane region" description="Helical" evidence="1">
    <location>
        <begin position="97"/>
        <end position="123"/>
    </location>
</feature>
<protein>
    <submittedName>
        <fullName evidence="2">DUF3054 domain-containing protein</fullName>
    </submittedName>
</protein>
<dbReference type="EMBL" id="JACNJN010000110">
    <property type="protein sequence ID" value="MBC8335472.1"/>
    <property type="molecule type" value="Genomic_DNA"/>
</dbReference>
<dbReference type="InterPro" id="IPR021414">
    <property type="entry name" value="DUF3054"/>
</dbReference>
<dbReference type="Pfam" id="PF11255">
    <property type="entry name" value="DUF3054"/>
    <property type="match status" value="1"/>
</dbReference>
<feature type="transmembrane region" description="Helical" evidence="1">
    <location>
        <begin position="70"/>
        <end position="91"/>
    </location>
</feature>
<reference evidence="2 3" key="1">
    <citation type="submission" date="2020-08" db="EMBL/GenBank/DDBJ databases">
        <title>Bridging the membrane lipid divide: bacteria of the FCB group superphylum have the potential to synthesize archaeal ether lipids.</title>
        <authorList>
            <person name="Villanueva L."/>
            <person name="Von Meijenfeldt F.A.B."/>
            <person name="Westbye A.B."/>
            <person name="Yadav S."/>
            <person name="Hopmans E.C."/>
            <person name="Dutilh B.E."/>
            <person name="Sinninghe Damste J.S."/>
        </authorList>
    </citation>
    <scope>NUCLEOTIDE SEQUENCE [LARGE SCALE GENOMIC DNA]</scope>
    <source>
        <strain evidence="2">NIOZ-UU36</strain>
    </source>
</reference>
<proteinExistence type="predicted"/>
<accession>A0A8J6TJE6</accession>
<keyword evidence="1" id="KW-1133">Transmembrane helix</keyword>
<dbReference type="AlphaFoldDB" id="A0A8J6TJE6"/>
<comment type="caution">
    <text evidence="2">The sequence shown here is derived from an EMBL/GenBank/DDBJ whole genome shotgun (WGS) entry which is preliminary data.</text>
</comment>
<gene>
    <name evidence="2" type="ORF">H8E29_09420</name>
</gene>
<keyword evidence="1" id="KW-0812">Transmembrane</keyword>
<name>A0A8J6TJE6_9CHLR</name>
<evidence type="ECO:0000313" key="2">
    <source>
        <dbReference type="EMBL" id="MBC8335472.1"/>
    </source>
</evidence>
<organism evidence="2 3">
    <name type="scientific">Candidatus Desulfolinea nitratireducens</name>
    <dbReference type="NCBI Taxonomy" id="2841698"/>
    <lineage>
        <taxon>Bacteria</taxon>
        <taxon>Bacillati</taxon>
        <taxon>Chloroflexota</taxon>
        <taxon>Anaerolineae</taxon>
        <taxon>Anaerolineales</taxon>
        <taxon>Anaerolineales incertae sedis</taxon>
        <taxon>Candidatus Desulfolinea</taxon>
    </lineage>
</organism>
<feature type="transmembrane region" description="Helical" evidence="1">
    <location>
        <begin position="38"/>
        <end position="58"/>
    </location>
</feature>
<sequence length="131" mass="14662">MKKKTTFLLLGDTLAVGLITVIGFLSHETLLTAPLLRLAATFFPTLLAWLLIAPWLGLYRSEIYSNFRQLWRAGWAGILAAPLAGLFRSLMLGGVPILPVFVLVLAATSAFGMIIWRGIWWFFTRARKIKN</sequence>
<evidence type="ECO:0000256" key="1">
    <source>
        <dbReference type="SAM" id="Phobius"/>
    </source>
</evidence>
<dbReference type="Proteomes" id="UP000614469">
    <property type="component" value="Unassembled WGS sequence"/>
</dbReference>
<feature type="transmembrane region" description="Helical" evidence="1">
    <location>
        <begin position="7"/>
        <end position="26"/>
    </location>
</feature>